<name>A0AA89BYJ6_PINIB</name>
<evidence type="ECO:0000256" key="5">
    <source>
        <dbReference type="ARBA" id="ARBA00022801"/>
    </source>
</evidence>
<keyword evidence="13" id="KW-1185">Reference proteome</keyword>
<keyword evidence="3" id="KW-0963">Cytoplasm</keyword>
<dbReference type="PANTHER" id="PTHR20842">
    <property type="entry name" value="PROTEASE S51 ALPHA-ASPARTYL DIPEPTIDASE"/>
    <property type="match status" value="1"/>
</dbReference>
<accession>A0AA89BYJ6</accession>
<dbReference type="NCBIfam" id="NF003642">
    <property type="entry name" value="PRK05282.1"/>
    <property type="match status" value="1"/>
</dbReference>
<comment type="similarity">
    <text evidence="2">Belongs to the peptidase S51 family.</text>
</comment>
<protein>
    <recommendedName>
        <fullName evidence="10">dipeptidase E</fullName>
        <ecNumber evidence="10">3.4.13.21</ecNumber>
    </recommendedName>
    <alternativeName>
        <fullName evidence="11">Asp-specific dipeptidase</fullName>
    </alternativeName>
</protein>
<evidence type="ECO:0000256" key="2">
    <source>
        <dbReference type="ARBA" id="ARBA00006534"/>
    </source>
</evidence>
<keyword evidence="4" id="KW-0645">Protease</keyword>
<reference evidence="12" key="1">
    <citation type="submission" date="2019-08" db="EMBL/GenBank/DDBJ databases">
        <title>The improved chromosome-level genome for the pearl oyster Pinctada fucata martensii using PacBio sequencing and Hi-C.</title>
        <authorList>
            <person name="Zheng Z."/>
        </authorList>
    </citation>
    <scope>NUCLEOTIDE SEQUENCE</scope>
    <source>
        <strain evidence="12">ZZ-2019</strain>
        <tissue evidence="12">Adductor muscle</tissue>
    </source>
</reference>
<evidence type="ECO:0000256" key="8">
    <source>
        <dbReference type="ARBA" id="ARBA00050239"/>
    </source>
</evidence>
<evidence type="ECO:0000256" key="7">
    <source>
        <dbReference type="ARBA" id="ARBA00022997"/>
    </source>
</evidence>
<gene>
    <name evidence="12" type="ORF">FSP39_005675</name>
</gene>
<evidence type="ECO:0000256" key="3">
    <source>
        <dbReference type="ARBA" id="ARBA00022490"/>
    </source>
</evidence>
<keyword evidence="7" id="KW-0224">Dipeptidase</keyword>
<dbReference type="GO" id="GO:0006508">
    <property type="term" value="P:proteolysis"/>
    <property type="evidence" value="ECO:0007669"/>
    <property type="project" value="UniProtKB-KW"/>
</dbReference>
<evidence type="ECO:0000313" key="12">
    <source>
        <dbReference type="EMBL" id="KAK3087419.1"/>
    </source>
</evidence>
<comment type="subcellular location">
    <subcellularLocation>
        <location evidence="1">Cytoplasm</location>
    </subcellularLocation>
</comment>
<dbReference type="Proteomes" id="UP001186944">
    <property type="component" value="Unassembled WGS sequence"/>
</dbReference>
<dbReference type="EC" id="3.4.13.21" evidence="10"/>
<dbReference type="PANTHER" id="PTHR20842:SF0">
    <property type="entry name" value="ALPHA-ASPARTYL DIPEPTIDASE"/>
    <property type="match status" value="1"/>
</dbReference>
<keyword evidence="6" id="KW-0720">Serine protease</keyword>
<comment type="catalytic activity">
    <reaction evidence="8">
        <text>Dipeptidase E catalyzes the hydrolysis of dipeptides Asp-|-Xaa. It does not act on peptides with N-terminal Glu, Asn or Gln, nor does it cleave isoaspartyl peptides.</text>
        <dbReference type="EC" id="3.4.13.21"/>
    </reaction>
</comment>
<dbReference type="GO" id="GO:0016805">
    <property type="term" value="F:dipeptidase activity"/>
    <property type="evidence" value="ECO:0007669"/>
    <property type="project" value="UniProtKB-KW"/>
</dbReference>
<keyword evidence="5" id="KW-0378">Hydrolase</keyword>
<dbReference type="EMBL" id="VSWD01000011">
    <property type="protein sequence ID" value="KAK3087419.1"/>
    <property type="molecule type" value="Genomic_DNA"/>
</dbReference>
<evidence type="ECO:0000256" key="11">
    <source>
        <dbReference type="ARBA" id="ARBA00075877"/>
    </source>
</evidence>
<dbReference type="CDD" id="cd03146">
    <property type="entry name" value="GAT1_Peptidase_E"/>
    <property type="match status" value="1"/>
</dbReference>
<dbReference type="GO" id="GO:0008236">
    <property type="term" value="F:serine-type peptidase activity"/>
    <property type="evidence" value="ECO:0007669"/>
    <property type="project" value="UniProtKB-KW"/>
</dbReference>
<dbReference type="FunFam" id="3.40.50.880:FF:000007">
    <property type="entry name" value="Peptidase E"/>
    <property type="match status" value="1"/>
</dbReference>
<dbReference type="Gene3D" id="3.40.50.880">
    <property type="match status" value="1"/>
</dbReference>
<comment type="caution">
    <text evidence="12">The sequence shown here is derived from an EMBL/GenBank/DDBJ whole genome shotgun (WGS) entry which is preliminary data.</text>
</comment>
<evidence type="ECO:0000256" key="10">
    <source>
        <dbReference type="ARBA" id="ARBA00066675"/>
    </source>
</evidence>
<evidence type="ECO:0000313" key="13">
    <source>
        <dbReference type="Proteomes" id="UP001186944"/>
    </source>
</evidence>
<evidence type="ECO:0000256" key="1">
    <source>
        <dbReference type="ARBA" id="ARBA00004496"/>
    </source>
</evidence>
<dbReference type="InterPro" id="IPR029062">
    <property type="entry name" value="Class_I_gatase-like"/>
</dbReference>
<organism evidence="12 13">
    <name type="scientific">Pinctada imbricata</name>
    <name type="common">Atlantic pearl-oyster</name>
    <name type="synonym">Pinctada martensii</name>
    <dbReference type="NCBI Taxonomy" id="66713"/>
    <lineage>
        <taxon>Eukaryota</taxon>
        <taxon>Metazoa</taxon>
        <taxon>Spiralia</taxon>
        <taxon>Lophotrochozoa</taxon>
        <taxon>Mollusca</taxon>
        <taxon>Bivalvia</taxon>
        <taxon>Autobranchia</taxon>
        <taxon>Pteriomorphia</taxon>
        <taxon>Pterioida</taxon>
        <taxon>Pterioidea</taxon>
        <taxon>Pteriidae</taxon>
        <taxon>Pinctada</taxon>
    </lineage>
</organism>
<evidence type="ECO:0000256" key="6">
    <source>
        <dbReference type="ARBA" id="ARBA00022825"/>
    </source>
</evidence>
<dbReference type="GO" id="GO:0005737">
    <property type="term" value="C:cytoplasm"/>
    <property type="evidence" value="ECO:0007669"/>
    <property type="project" value="UniProtKB-SubCell"/>
</dbReference>
<evidence type="ECO:0000256" key="9">
    <source>
        <dbReference type="ARBA" id="ARBA00058347"/>
    </source>
</evidence>
<dbReference type="Pfam" id="PF03575">
    <property type="entry name" value="Peptidase_S51"/>
    <property type="match status" value="1"/>
</dbReference>
<comment type="function">
    <text evidence="9">Hydrolyzes dipeptides containing N-terminal aspartate residues.</text>
</comment>
<dbReference type="SUPFAM" id="SSF52317">
    <property type="entry name" value="Class I glutamine amidotransferase-like"/>
    <property type="match status" value="1"/>
</dbReference>
<dbReference type="AlphaFoldDB" id="A0AA89BYJ6"/>
<evidence type="ECO:0000256" key="4">
    <source>
        <dbReference type="ARBA" id="ARBA00022670"/>
    </source>
</evidence>
<sequence length="236" mass="26426">MRRLLLISNSTLHGGVYLDHCKDQIKNFLTGKVKTVLFVPYALQDRDGYADMAKKAFNEMGYELESIHKQESPPEAVRNAEAIFVGGGNTFRLLKTLYDEKVVEEIRKRVLQDGVPYIGSSAGTNVATASINTTNDMPIVNPPTFKALGLVSFNINPHYLDPDPNSKHMGETREARIKQFHEYDDSPPVLGLREGCMLLVEDNKATLHGRTDARLFERNKEPKEFSPGADLSFLLS</sequence>
<dbReference type="InterPro" id="IPR005320">
    <property type="entry name" value="Peptidase_S51"/>
</dbReference>
<proteinExistence type="inferred from homology"/>